<feature type="domain" description="Methyl-accepting transducer" evidence="11">
    <location>
        <begin position="531"/>
        <end position="767"/>
    </location>
</feature>
<keyword evidence="6 10" id="KW-0472">Membrane</keyword>
<dbReference type="Gene3D" id="3.30.450.20">
    <property type="entry name" value="PAS domain"/>
    <property type="match status" value="2"/>
</dbReference>
<evidence type="ECO:0000256" key="5">
    <source>
        <dbReference type="ARBA" id="ARBA00022989"/>
    </source>
</evidence>
<dbReference type="PANTHER" id="PTHR32089">
    <property type="entry name" value="METHYL-ACCEPTING CHEMOTAXIS PROTEIN MCPB"/>
    <property type="match status" value="1"/>
</dbReference>
<dbReference type="PRINTS" id="PR00260">
    <property type="entry name" value="CHEMTRNSDUCR"/>
</dbReference>
<dbReference type="SMART" id="SM00304">
    <property type="entry name" value="HAMP"/>
    <property type="match status" value="1"/>
</dbReference>
<dbReference type="Pfam" id="PF13426">
    <property type="entry name" value="PAS_9"/>
    <property type="match status" value="1"/>
</dbReference>
<dbReference type="InterPro" id="IPR004089">
    <property type="entry name" value="MCPsignal_dom"/>
</dbReference>
<dbReference type="Gene3D" id="1.10.8.500">
    <property type="entry name" value="HAMP domain in histidine kinase"/>
    <property type="match status" value="1"/>
</dbReference>
<keyword evidence="2" id="KW-1003">Cell membrane</keyword>
<dbReference type="InterPro" id="IPR003660">
    <property type="entry name" value="HAMP_dom"/>
</dbReference>
<dbReference type="CDD" id="cd06225">
    <property type="entry name" value="HAMP"/>
    <property type="match status" value="1"/>
</dbReference>
<feature type="transmembrane region" description="Helical" evidence="10">
    <location>
        <begin position="12"/>
        <end position="32"/>
    </location>
</feature>
<comment type="caution">
    <text evidence="14">The sequence shown here is derived from an EMBL/GenBank/DDBJ whole genome shotgun (WGS) entry which is preliminary data.</text>
</comment>
<dbReference type="Proteomes" id="UP000438699">
    <property type="component" value="Unassembled WGS sequence"/>
</dbReference>
<evidence type="ECO:0000259" key="12">
    <source>
        <dbReference type="PROSITE" id="PS50113"/>
    </source>
</evidence>
<name>A0A6N6MZZ2_9BACT</name>
<keyword evidence="3" id="KW-0145">Chemotaxis</keyword>
<evidence type="ECO:0000256" key="2">
    <source>
        <dbReference type="ARBA" id="ARBA00022475"/>
    </source>
</evidence>
<evidence type="ECO:0000256" key="9">
    <source>
        <dbReference type="PROSITE-ProRule" id="PRU00284"/>
    </source>
</evidence>
<protein>
    <submittedName>
        <fullName evidence="14">HAMP domain-containing protein</fullName>
    </submittedName>
</protein>
<evidence type="ECO:0000256" key="3">
    <source>
        <dbReference type="ARBA" id="ARBA00022500"/>
    </source>
</evidence>
<keyword evidence="7 9" id="KW-0807">Transducer</keyword>
<evidence type="ECO:0000313" key="15">
    <source>
        <dbReference type="Proteomes" id="UP000438699"/>
    </source>
</evidence>
<dbReference type="SUPFAM" id="SSF58104">
    <property type="entry name" value="Methyl-accepting chemotaxis protein (MCP) signaling domain"/>
    <property type="match status" value="1"/>
</dbReference>
<dbReference type="CDD" id="cd12912">
    <property type="entry name" value="PDC2_MCP_like"/>
    <property type="match status" value="1"/>
</dbReference>
<keyword evidence="5 10" id="KW-1133">Transmembrane helix</keyword>
<dbReference type="EMBL" id="WAIE01000007">
    <property type="protein sequence ID" value="KAB1440265.1"/>
    <property type="molecule type" value="Genomic_DNA"/>
</dbReference>
<evidence type="ECO:0000313" key="14">
    <source>
        <dbReference type="EMBL" id="KAB1440265.1"/>
    </source>
</evidence>
<evidence type="ECO:0000256" key="6">
    <source>
        <dbReference type="ARBA" id="ARBA00023136"/>
    </source>
</evidence>
<evidence type="ECO:0000256" key="7">
    <source>
        <dbReference type="ARBA" id="ARBA00023224"/>
    </source>
</evidence>
<evidence type="ECO:0000256" key="4">
    <source>
        <dbReference type="ARBA" id="ARBA00022692"/>
    </source>
</evidence>
<dbReference type="CDD" id="cd18773">
    <property type="entry name" value="PDC1_HK_sensor"/>
    <property type="match status" value="1"/>
</dbReference>
<keyword evidence="4 10" id="KW-0812">Transmembrane</keyword>
<dbReference type="GO" id="GO:0007165">
    <property type="term" value="P:signal transduction"/>
    <property type="evidence" value="ECO:0007669"/>
    <property type="project" value="UniProtKB-KW"/>
</dbReference>
<feature type="domain" description="HAMP" evidence="13">
    <location>
        <begin position="336"/>
        <end position="388"/>
    </location>
</feature>
<accession>A0A6N6MZZ2</accession>
<dbReference type="GO" id="GO:0006935">
    <property type="term" value="P:chemotaxis"/>
    <property type="evidence" value="ECO:0007669"/>
    <property type="project" value="UniProtKB-KW"/>
</dbReference>
<comment type="similarity">
    <text evidence="8">Belongs to the methyl-accepting chemotaxis (MCP) protein family.</text>
</comment>
<dbReference type="InterPro" id="IPR004090">
    <property type="entry name" value="Chemotax_Me-accpt_rcpt"/>
</dbReference>
<proteinExistence type="inferred from homology"/>
<evidence type="ECO:0000256" key="1">
    <source>
        <dbReference type="ARBA" id="ARBA00004651"/>
    </source>
</evidence>
<dbReference type="CDD" id="cd11386">
    <property type="entry name" value="MCP_signal"/>
    <property type="match status" value="1"/>
</dbReference>
<evidence type="ECO:0000259" key="13">
    <source>
        <dbReference type="PROSITE" id="PS50885"/>
    </source>
</evidence>
<dbReference type="PROSITE" id="PS50111">
    <property type="entry name" value="CHEMOTAXIS_TRANSDUC_2"/>
    <property type="match status" value="1"/>
</dbReference>
<evidence type="ECO:0000256" key="10">
    <source>
        <dbReference type="SAM" id="Phobius"/>
    </source>
</evidence>
<feature type="transmembrane region" description="Helical" evidence="10">
    <location>
        <begin position="314"/>
        <end position="333"/>
    </location>
</feature>
<organism evidence="14 15">
    <name type="scientific">Pseudodesulfovibrio senegalensis</name>
    <dbReference type="NCBI Taxonomy" id="1721087"/>
    <lineage>
        <taxon>Bacteria</taxon>
        <taxon>Pseudomonadati</taxon>
        <taxon>Thermodesulfobacteriota</taxon>
        <taxon>Desulfovibrionia</taxon>
        <taxon>Desulfovibrionales</taxon>
        <taxon>Desulfovibrionaceae</taxon>
    </lineage>
</organism>
<dbReference type="SMART" id="SM00283">
    <property type="entry name" value="MA"/>
    <property type="match status" value="1"/>
</dbReference>
<dbReference type="PROSITE" id="PS50113">
    <property type="entry name" value="PAC"/>
    <property type="match status" value="1"/>
</dbReference>
<dbReference type="Gene3D" id="1.10.287.950">
    <property type="entry name" value="Methyl-accepting chemotaxis protein"/>
    <property type="match status" value="1"/>
</dbReference>
<dbReference type="RefSeq" id="WP_151151706.1">
    <property type="nucleotide sequence ID" value="NZ_WAIE01000007.1"/>
</dbReference>
<dbReference type="PANTHER" id="PTHR32089:SF112">
    <property type="entry name" value="LYSOZYME-LIKE PROTEIN-RELATED"/>
    <property type="match status" value="1"/>
</dbReference>
<dbReference type="Pfam" id="PF00015">
    <property type="entry name" value="MCPsignal"/>
    <property type="match status" value="1"/>
</dbReference>
<dbReference type="Pfam" id="PF00672">
    <property type="entry name" value="HAMP"/>
    <property type="match status" value="1"/>
</dbReference>
<dbReference type="GO" id="GO:0005886">
    <property type="term" value="C:plasma membrane"/>
    <property type="evidence" value="ECO:0007669"/>
    <property type="project" value="UniProtKB-SubCell"/>
</dbReference>
<dbReference type="InterPro" id="IPR000700">
    <property type="entry name" value="PAS-assoc_C"/>
</dbReference>
<keyword evidence="15" id="KW-1185">Reference proteome</keyword>
<dbReference type="Pfam" id="PF02743">
    <property type="entry name" value="dCache_1"/>
    <property type="match status" value="1"/>
</dbReference>
<dbReference type="InterPro" id="IPR000014">
    <property type="entry name" value="PAS"/>
</dbReference>
<dbReference type="SUPFAM" id="SSF55785">
    <property type="entry name" value="PYP-like sensor domain (PAS domain)"/>
    <property type="match status" value="1"/>
</dbReference>
<gene>
    <name evidence="14" type="ORF">F8A88_13515</name>
</gene>
<dbReference type="PROSITE" id="PS50885">
    <property type="entry name" value="HAMP"/>
    <property type="match status" value="1"/>
</dbReference>
<dbReference type="OrthoDB" id="1808874at2"/>
<evidence type="ECO:0000256" key="8">
    <source>
        <dbReference type="ARBA" id="ARBA00029447"/>
    </source>
</evidence>
<comment type="subcellular location">
    <subcellularLocation>
        <location evidence="1">Cell membrane</location>
        <topology evidence="1">Multi-pass membrane protein</topology>
    </subcellularLocation>
</comment>
<dbReference type="NCBIfam" id="TIGR00229">
    <property type="entry name" value="sensory_box"/>
    <property type="match status" value="1"/>
</dbReference>
<dbReference type="GO" id="GO:0004888">
    <property type="term" value="F:transmembrane signaling receptor activity"/>
    <property type="evidence" value="ECO:0007669"/>
    <property type="project" value="InterPro"/>
</dbReference>
<dbReference type="InterPro" id="IPR035965">
    <property type="entry name" value="PAS-like_dom_sf"/>
</dbReference>
<dbReference type="AlphaFoldDB" id="A0A6N6MZZ2"/>
<feature type="domain" description="PAC" evidence="12">
    <location>
        <begin position="464"/>
        <end position="516"/>
    </location>
</feature>
<dbReference type="InterPro" id="IPR033479">
    <property type="entry name" value="dCache_1"/>
</dbReference>
<sequence length="802" mass="87923">MKSKLFQKLAARYIACVFVLLFTVMTAFGFYLHGTQVQNEKSKSAASTQTTLKNISLALEEWIDGQTKLARQLAHNADVIAACAHPTDTAVVATAQQYLQKIHDIYGYYENIPLAVHTPDGNAVTLFSGGKMKTVKDGTFFSDTVNGKTIGKGGIQLSYIKASREGKAYFISQVYPSLLRGNPIFVIAAPVYDAGRHVGTVILAPQMDYFTDMFIKKTRIGKTGHIFFVDDRGMFIAHKDKRNILNTNAGQGDYLKRIVNKDTQFTETDSKGHTIRYLCRNVNIPAQNIMHDWTLCAAQDQKEIIAEADDFARLLGYGGGVLLLVLAGALYLLTRYLVTRPLAQVVRYARDIEQGNTDSELTLRRKDEIGVLAETLRNMTVHMIGRLREEKAFTQGILDGIRNPFAVVDTELKMHTCSQSMLATTGRSGKPDDYKGMGVAEFLFSDKTRHVVLEDVLADGQPRHNLPLDYTNSKGEAFEMLIDVDIVRDVGGNILGGITFWNDVTELKKRQRAIEGQKNRIEEAAYQAKQVSSGTETIVRTLTNDLATSSQRTEQQKGRLLETVTAVDELSATIQEIARNTAETARNAQDTRQKADDGVNVVRNSMQSILALQEQVAVMQNDLDQLNKQAEGIGSVIEIINDIADQTNLLALNAAIEAARAGEAGRGFSVVADEVRKLAEKTMTATSEVEQAIAAIQRGTHKCTDSIANIDAEATQSVTSSKQTDAALAEIATMAETTSAMIDSIATAAEQQSAATEQIAQTAAEVGAIAEETHLAMQQSEKNVQDVEDSFHQLHGLITSMH</sequence>
<evidence type="ECO:0000259" key="11">
    <source>
        <dbReference type="PROSITE" id="PS50111"/>
    </source>
</evidence>
<reference evidence="14 15" key="1">
    <citation type="journal article" date="2017" name="Int. J. Syst. Evol. Microbiol.">
        <title>Desulfovibrio senegalensis sp. nov., a mesophilic sulfate reducer isolated from marine sediment.</title>
        <authorList>
            <person name="Thioye A."/>
            <person name="Gam Z.B.A."/>
            <person name="Mbengue M."/>
            <person name="Cayol J.L."/>
            <person name="Joseph-Bartoli M."/>
            <person name="Toure-Kane C."/>
            <person name="Labat M."/>
        </authorList>
    </citation>
    <scope>NUCLEOTIDE SEQUENCE [LARGE SCALE GENOMIC DNA]</scope>
    <source>
        <strain evidence="14 15">DSM 101509</strain>
    </source>
</reference>